<comment type="caution">
    <text evidence="2">The sequence shown here is derived from an EMBL/GenBank/DDBJ whole genome shotgun (WGS) entry which is preliminary data.</text>
</comment>
<dbReference type="OrthoDB" id="8716343at2"/>
<evidence type="ECO:0008006" key="4">
    <source>
        <dbReference type="Google" id="ProtNLM"/>
    </source>
</evidence>
<gene>
    <name evidence="2" type="ORF">Y882_14355</name>
</gene>
<dbReference type="AlphaFoldDB" id="A0A0G9GZW2"/>
<sequence length="280" mass="30832">MKYPLIAFALLSCMLADALGPALADEHPMLDYIAVDAGIFSNDLSATMRVDGDIKRSGTSLDFSRDLGQGGTKSLPFISASWRPWERHEFELTYFHDDNDHSRTINRSLVFNNQTIAVGSTLSSKFTLDAGGLTYRYWIWIGDKGAFALAGGLQNYSFDLRLKGTVNAAGANGSASATRTVSASASTDLPDPSIGVSYRYQIEDWARFVADAGAFKANIGDIDAKLYNARLGVEFYPWTNFGIVTQYAYNKINADIDKSSFKGHTSFKFNGFQLLLKVRF</sequence>
<feature type="signal peptide" evidence="1">
    <location>
        <begin position="1"/>
        <end position="24"/>
    </location>
</feature>
<dbReference type="Proteomes" id="UP000035481">
    <property type="component" value="Unassembled WGS sequence"/>
</dbReference>
<protein>
    <recommendedName>
        <fullName evidence="4">Outer membrane protein beta-barrel domain-containing protein</fullName>
    </recommendedName>
</protein>
<accession>A0A0G9GZW2</accession>
<dbReference type="RefSeq" id="WP_046972552.1">
    <property type="nucleotide sequence ID" value="NZ_JPLA01000041.1"/>
</dbReference>
<name>A0A0G9GZW2_9GAMM</name>
<organism evidence="2 3">
    <name type="scientific">Dyella japonica DSM 16301</name>
    <dbReference type="NCBI Taxonomy" id="1440762"/>
    <lineage>
        <taxon>Bacteria</taxon>
        <taxon>Pseudomonadati</taxon>
        <taxon>Pseudomonadota</taxon>
        <taxon>Gammaproteobacteria</taxon>
        <taxon>Lysobacterales</taxon>
        <taxon>Rhodanobacteraceae</taxon>
        <taxon>Dyella</taxon>
    </lineage>
</organism>
<feature type="chain" id="PRO_5002576901" description="Outer membrane protein beta-barrel domain-containing protein" evidence="1">
    <location>
        <begin position="25"/>
        <end position="280"/>
    </location>
</feature>
<evidence type="ECO:0000313" key="3">
    <source>
        <dbReference type="Proteomes" id="UP000035481"/>
    </source>
</evidence>
<keyword evidence="1" id="KW-0732">Signal</keyword>
<evidence type="ECO:0000313" key="2">
    <source>
        <dbReference type="EMBL" id="KLD62848.1"/>
    </source>
</evidence>
<dbReference type="EMBL" id="JPLA01000041">
    <property type="protein sequence ID" value="KLD62848.1"/>
    <property type="molecule type" value="Genomic_DNA"/>
</dbReference>
<dbReference type="STRING" id="1440762.Y882_14355"/>
<reference evidence="2 3" key="1">
    <citation type="journal article" date="2015" name="Antonie Van Leeuwenhoek">
        <title>A phylogenomic and molecular marker based taxonomic framework for the order Xanthomonadales: proposal to transfer the families Algiphilaceae and Solimonadaceae to the order Nevskiales ord. nov. and to create a new family within the order Xanthomonadales, the family Rhodanobacteraceae fam. nov., containing the genus Rhodanobacter and its closest relatives.</title>
        <authorList>
            <person name="Naushad S."/>
            <person name="Adeolu M."/>
            <person name="Wong S."/>
            <person name="Sohail M."/>
            <person name="Schellhorn H.E."/>
            <person name="Gupta R.S."/>
        </authorList>
    </citation>
    <scope>NUCLEOTIDE SEQUENCE [LARGE SCALE GENOMIC DNA]</scope>
    <source>
        <strain evidence="2 3">DSM 16301</strain>
    </source>
</reference>
<dbReference type="PATRIC" id="fig|1440762.4.peg.2595"/>
<evidence type="ECO:0000256" key="1">
    <source>
        <dbReference type="SAM" id="SignalP"/>
    </source>
</evidence>
<proteinExistence type="predicted"/>